<organism evidence="8 9">
    <name type="scientific">Basidiobolus ranarum</name>
    <dbReference type="NCBI Taxonomy" id="34480"/>
    <lineage>
        <taxon>Eukaryota</taxon>
        <taxon>Fungi</taxon>
        <taxon>Fungi incertae sedis</taxon>
        <taxon>Zoopagomycota</taxon>
        <taxon>Entomophthoromycotina</taxon>
        <taxon>Basidiobolomycetes</taxon>
        <taxon>Basidiobolales</taxon>
        <taxon>Basidiobolaceae</taxon>
        <taxon>Basidiobolus</taxon>
    </lineage>
</organism>
<dbReference type="InterPro" id="IPR000014">
    <property type="entry name" value="PAS"/>
</dbReference>
<gene>
    <name evidence="8" type="ORF">K7432_016531</name>
</gene>
<feature type="domain" description="PAS" evidence="6">
    <location>
        <begin position="368"/>
        <end position="439"/>
    </location>
</feature>
<dbReference type="Gene3D" id="3.40.50.2300">
    <property type="match status" value="1"/>
</dbReference>
<sequence>MQATFQETYLGKFTTDLASMFQSAIEKGGVEFNVNCRDYERTVWVDRDMWEKIVFNLIGNAFKFTMEGSISISLTPSIDQSHIVFSVADTGNGIPPHELHRVFERFHRVEGRRGRSHEGTGIGLALTQELVRLHGGSVEVRSEFGKGSVFLVRIPFGNTHLPEDRLANISPVIEEDTNMDHPCMYGRSFLEEANHWLSSDEDSEFLSNSSGTESSSGCSIVFPMASRGCRVLLVEDNVDMRRYIRSILEKWWKVTEVSNGEQAYHIALSDPPDLILSDVMMPTLDGFGLLKVLRTQPLTKFIPAILLSAQAGEEARVDGLNAGADDYLVKPFSAKELIARVHTHLELGKLRSELERMVQVRTKELTESEMRYKMLARLSPVGIFRADINGNVTFTNDKWWEISGHDRVADPTGSNFMSSVHPEDVEYAAKMWQECIDEHVGKTIEFRWKDITGAVRWCLGEMIVQFDEDMNPYGFVGALTDLTERKMLEKERISAVKYAEQQQRRRAEEAEEVKRQQEIYIDMTCHELRNPLNGIYHSADLLHESLEKVQKEVRKASIKKVSSWLDNEISRDLEVVESITLCAQHQKKIADDVLHMSKINMNLLVLSKTNIRPHNVVADVIRMFETEAKLKEIDLQFVIDEGYSQMNVDWVKGDPTRLTQILINFLTNAIRFTERVPFRRIIVTLDAFDEIPHSSEISRPSCNMNQRTASPEGYGEILNSRSASQVEETQSRSGSSVLTSEKEEL</sequence>
<dbReference type="SUPFAM" id="SSF55785">
    <property type="entry name" value="PYP-like sensor domain (PAS domain)"/>
    <property type="match status" value="1"/>
</dbReference>
<dbReference type="SUPFAM" id="SSF47384">
    <property type="entry name" value="Homodimeric domain of signal transducing histidine kinase"/>
    <property type="match status" value="1"/>
</dbReference>
<evidence type="ECO:0000256" key="2">
    <source>
        <dbReference type="PROSITE-ProRule" id="PRU00169"/>
    </source>
</evidence>
<dbReference type="InterPro" id="IPR035965">
    <property type="entry name" value="PAS-like_dom_sf"/>
</dbReference>
<feature type="domain" description="Histidine kinase" evidence="4">
    <location>
        <begin position="523"/>
        <end position="685"/>
    </location>
</feature>
<dbReference type="NCBIfam" id="TIGR00229">
    <property type="entry name" value="sensory_box"/>
    <property type="match status" value="1"/>
</dbReference>
<dbReference type="InterPro" id="IPR036097">
    <property type="entry name" value="HisK_dim/P_sf"/>
</dbReference>
<dbReference type="PROSITE" id="PS50110">
    <property type="entry name" value="RESPONSE_REGULATORY"/>
    <property type="match status" value="1"/>
</dbReference>
<evidence type="ECO:0000313" key="8">
    <source>
        <dbReference type="EMBL" id="KAK9759936.1"/>
    </source>
</evidence>
<dbReference type="Gene3D" id="3.30.565.10">
    <property type="entry name" value="Histidine kinase-like ATPase, C-terminal domain"/>
    <property type="match status" value="2"/>
</dbReference>
<dbReference type="SUPFAM" id="SSF52172">
    <property type="entry name" value="CheY-like"/>
    <property type="match status" value="1"/>
</dbReference>
<dbReference type="CDD" id="cd00130">
    <property type="entry name" value="PAS"/>
    <property type="match status" value="1"/>
</dbReference>
<dbReference type="SMART" id="SM00387">
    <property type="entry name" value="HATPase_c"/>
    <property type="match status" value="1"/>
</dbReference>
<dbReference type="PROSITE" id="PS50109">
    <property type="entry name" value="HIS_KIN"/>
    <property type="match status" value="2"/>
</dbReference>
<dbReference type="SMART" id="SM00091">
    <property type="entry name" value="PAS"/>
    <property type="match status" value="1"/>
</dbReference>
<evidence type="ECO:0000259" key="6">
    <source>
        <dbReference type="PROSITE" id="PS50112"/>
    </source>
</evidence>
<feature type="domain" description="PAC" evidence="7">
    <location>
        <begin position="442"/>
        <end position="494"/>
    </location>
</feature>
<dbReference type="EMBL" id="JASJQH010002790">
    <property type="protein sequence ID" value="KAK9759936.1"/>
    <property type="molecule type" value="Genomic_DNA"/>
</dbReference>
<dbReference type="Proteomes" id="UP001479436">
    <property type="component" value="Unassembled WGS sequence"/>
</dbReference>
<dbReference type="SMART" id="SM00448">
    <property type="entry name" value="REC"/>
    <property type="match status" value="1"/>
</dbReference>
<dbReference type="InterPro" id="IPR011006">
    <property type="entry name" value="CheY-like_superfamily"/>
</dbReference>
<dbReference type="PANTHER" id="PTHR43547">
    <property type="entry name" value="TWO-COMPONENT HISTIDINE KINASE"/>
    <property type="match status" value="1"/>
</dbReference>
<dbReference type="Gene3D" id="1.10.287.130">
    <property type="match status" value="1"/>
</dbReference>
<feature type="non-terminal residue" evidence="8">
    <location>
        <position position="745"/>
    </location>
</feature>
<dbReference type="CDD" id="cd16922">
    <property type="entry name" value="HATPase_EvgS-ArcB-TorS-like"/>
    <property type="match status" value="1"/>
</dbReference>
<feature type="modified residue" description="4-aspartylphosphate" evidence="2">
    <location>
        <position position="278"/>
    </location>
</feature>
<feature type="domain" description="Response regulatory" evidence="5">
    <location>
        <begin position="230"/>
        <end position="345"/>
    </location>
</feature>
<dbReference type="InterPro" id="IPR004358">
    <property type="entry name" value="Sig_transdc_His_kin-like_C"/>
</dbReference>
<proteinExistence type="predicted"/>
<dbReference type="PANTHER" id="PTHR43547:SF2">
    <property type="entry name" value="HYBRID SIGNAL TRANSDUCTION HISTIDINE KINASE C"/>
    <property type="match status" value="1"/>
</dbReference>
<evidence type="ECO:0000259" key="7">
    <source>
        <dbReference type="PROSITE" id="PS50113"/>
    </source>
</evidence>
<dbReference type="InterPro" id="IPR003661">
    <property type="entry name" value="HisK_dim/P_dom"/>
</dbReference>
<evidence type="ECO:0000259" key="5">
    <source>
        <dbReference type="PROSITE" id="PS50110"/>
    </source>
</evidence>
<feature type="compositionally biased region" description="Polar residues" evidence="3">
    <location>
        <begin position="696"/>
        <end position="709"/>
    </location>
</feature>
<dbReference type="PRINTS" id="PR00344">
    <property type="entry name" value="BCTRLSENSOR"/>
</dbReference>
<dbReference type="CDD" id="cd17574">
    <property type="entry name" value="REC_OmpR"/>
    <property type="match status" value="1"/>
</dbReference>
<dbReference type="Pfam" id="PF00072">
    <property type="entry name" value="Response_reg"/>
    <property type="match status" value="1"/>
</dbReference>
<keyword evidence="1 2" id="KW-0597">Phosphoprotein</keyword>
<dbReference type="CDD" id="cd00082">
    <property type="entry name" value="HisKA"/>
    <property type="match status" value="1"/>
</dbReference>
<evidence type="ECO:0000313" key="9">
    <source>
        <dbReference type="Proteomes" id="UP001479436"/>
    </source>
</evidence>
<dbReference type="PROSITE" id="PS50112">
    <property type="entry name" value="PAS"/>
    <property type="match status" value="1"/>
</dbReference>
<feature type="region of interest" description="Disordered" evidence="3">
    <location>
        <begin position="696"/>
        <end position="745"/>
    </location>
</feature>
<dbReference type="Pfam" id="PF02518">
    <property type="entry name" value="HATPase_c"/>
    <property type="match status" value="1"/>
</dbReference>
<dbReference type="InterPro" id="IPR000700">
    <property type="entry name" value="PAS-assoc_C"/>
</dbReference>
<feature type="compositionally biased region" description="Polar residues" evidence="3">
    <location>
        <begin position="719"/>
        <end position="739"/>
    </location>
</feature>
<evidence type="ECO:0000256" key="3">
    <source>
        <dbReference type="SAM" id="MobiDB-lite"/>
    </source>
</evidence>
<dbReference type="PROSITE" id="PS50113">
    <property type="entry name" value="PAC"/>
    <property type="match status" value="1"/>
</dbReference>
<dbReference type="InterPro" id="IPR003594">
    <property type="entry name" value="HATPase_dom"/>
</dbReference>
<dbReference type="SUPFAM" id="SSF55874">
    <property type="entry name" value="ATPase domain of HSP90 chaperone/DNA topoisomerase II/histidine kinase"/>
    <property type="match status" value="2"/>
</dbReference>
<dbReference type="InterPro" id="IPR001789">
    <property type="entry name" value="Sig_transdc_resp-reg_receiver"/>
</dbReference>
<feature type="domain" description="Histidine kinase" evidence="4">
    <location>
        <begin position="1"/>
        <end position="158"/>
    </location>
</feature>
<dbReference type="Gene3D" id="3.30.450.20">
    <property type="entry name" value="PAS domain"/>
    <property type="match status" value="1"/>
</dbReference>
<dbReference type="InterPro" id="IPR005467">
    <property type="entry name" value="His_kinase_dom"/>
</dbReference>
<evidence type="ECO:0000259" key="4">
    <source>
        <dbReference type="PROSITE" id="PS50109"/>
    </source>
</evidence>
<reference evidence="8 9" key="1">
    <citation type="submission" date="2023-04" db="EMBL/GenBank/DDBJ databases">
        <title>Genome of Basidiobolus ranarum AG-B5.</title>
        <authorList>
            <person name="Stajich J.E."/>
            <person name="Carter-House D."/>
            <person name="Gryganskyi A."/>
        </authorList>
    </citation>
    <scope>NUCLEOTIDE SEQUENCE [LARGE SCALE GENOMIC DNA]</scope>
    <source>
        <strain evidence="8 9">AG-B5</strain>
    </source>
</reference>
<dbReference type="SMART" id="SM00388">
    <property type="entry name" value="HisKA"/>
    <property type="match status" value="1"/>
</dbReference>
<name>A0ABR2WEK8_9FUNG</name>
<dbReference type="InterPro" id="IPR036890">
    <property type="entry name" value="HATPase_C_sf"/>
</dbReference>
<evidence type="ECO:0000256" key="1">
    <source>
        <dbReference type="ARBA" id="ARBA00022553"/>
    </source>
</evidence>
<keyword evidence="9" id="KW-1185">Reference proteome</keyword>
<accession>A0ABR2WEK8</accession>
<dbReference type="InterPro" id="IPR013767">
    <property type="entry name" value="PAS_fold"/>
</dbReference>
<protein>
    <submittedName>
        <fullName evidence="8">Uncharacterized protein</fullName>
    </submittedName>
</protein>
<comment type="caution">
    <text evidence="8">The sequence shown here is derived from an EMBL/GenBank/DDBJ whole genome shotgun (WGS) entry which is preliminary data.</text>
</comment>
<dbReference type="Pfam" id="PF00989">
    <property type="entry name" value="PAS"/>
    <property type="match status" value="1"/>
</dbReference>